<gene>
    <name evidence="1" type="ORF">CTRU02_207509</name>
</gene>
<keyword evidence="2" id="KW-1185">Reference proteome</keyword>
<proteinExistence type="predicted"/>
<name>A0ACC3Z118_COLTU</name>
<reference evidence="1 2" key="1">
    <citation type="journal article" date="2020" name="Phytopathology">
        <title>Genome Sequence Resources of Colletotrichum truncatum, C. plurivorum, C. musicola, and C. sojae: Four Species Pathogenic to Soybean (Glycine max).</title>
        <authorList>
            <person name="Rogerio F."/>
            <person name="Boufleur T.R."/>
            <person name="Ciampi-Guillardi M."/>
            <person name="Sukno S.A."/>
            <person name="Thon M.R."/>
            <person name="Massola Junior N.S."/>
            <person name="Baroncelli R."/>
        </authorList>
    </citation>
    <scope>NUCLEOTIDE SEQUENCE [LARGE SCALE GENOMIC DNA]</scope>
    <source>
        <strain evidence="1 2">CMES1059</strain>
    </source>
</reference>
<evidence type="ECO:0000313" key="1">
    <source>
        <dbReference type="EMBL" id="KAL0937778.1"/>
    </source>
</evidence>
<accession>A0ACC3Z118</accession>
<organism evidence="1 2">
    <name type="scientific">Colletotrichum truncatum</name>
    <name type="common">Anthracnose fungus</name>
    <name type="synonym">Colletotrichum capsici</name>
    <dbReference type="NCBI Taxonomy" id="5467"/>
    <lineage>
        <taxon>Eukaryota</taxon>
        <taxon>Fungi</taxon>
        <taxon>Dikarya</taxon>
        <taxon>Ascomycota</taxon>
        <taxon>Pezizomycotina</taxon>
        <taxon>Sordariomycetes</taxon>
        <taxon>Hypocreomycetidae</taxon>
        <taxon>Glomerellales</taxon>
        <taxon>Glomerellaceae</taxon>
        <taxon>Colletotrichum</taxon>
        <taxon>Colletotrichum truncatum species complex</taxon>
    </lineage>
</organism>
<dbReference type="Proteomes" id="UP000805649">
    <property type="component" value="Unassembled WGS sequence"/>
</dbReference>
<sequence>MLSRYFAAAAAVLATVASATPIARPNETKNDWDLEWISTDSSLPKVVYERIYSAGGTILSASNYSRLDNIAYGSGAAPTPEDLIGNVSEVLSVAQLAIVKFPASGGSAGLNSSLYLNISQYANKQLCAEGSDIAGAIMFHGTNTLEETAFGVDLTFNCSKPFVATGAMRPDTYISPDGRSNFYQAVAAAASPASRNRGGLIAFNDRITSIYYSTKLNANTPDTFKALEQGNLGAFLAGQPYYFFDAAYPTGRPHFDVANTTELPAVIIVYGHQGFDASLMYAAVQNGAKGLVIMGPGAASVSPSARAAAADLLQRQGIPTVSVARPVTGSGVPSPISGPLAIDLPLRVFFFFFFRLLEFESLDANFESMTSIYSSYVGGEQARIMLQLAINAGYSVDEIRELFESPLRNAVYGNSANQQFYYPL</sequence>
<evidence type="ECO:0000313" key="2">
    <source>
        <dbReference type="Proteomes" id="UP000805649"/>
    </source>
</evidence>
<protein>
    <submittedName>
        <fullName evidence="1">L-asparaginase</fullName>
    </submittedName>
</protein>
<comment type="caution">
    <text evidence="1">The sequence shown here is derived from an EMBL/GenBank/DDBJ whole genome shotgun (WGS) entry which is preliminary data.</text>
</comment>
<dbReference type="EMBL" id="VUJX02000004">
    <property type="protein sequence ID" value="KAL0937778.1"/>
    <property type="molecule type" value="Genomic_DNA"/>
</dbReference>